<dbReference type="EMBL" id="JAAIUW010000188">
    <property type="protein sequence ID" value="KAF7800735.1"/>
    <property type="molecule type" value="Genomic_DNA"/>
</dbReference>
<comment type="caution">
    <text evidence="1">The sequence shown here is derived from an EMBL/GenBank/DDBJ whole genome shotgun (WGS) entry which is preliminary data.</text>
</comment>
<accession>A0A834VY82</accession>
<protein>
    <submittedName>
        <fullName evidence="1">Uncharacterized protein</fullName>
    </submittedName>
</protein>
<dbReference type="Proteomes" id="UP000634136">
    <property type="component" value="Unassembled WGS sequence"/>
</dbReference>
<keyword evidence="2" id="KW-1185">Reference proteome</keyword>
<sequence>MGFKEPIRACKSTHPALKMTVPP</sequence>
<reference evidence="1" key="1">
    <citation type="submission" date="2020-09" db="EMBL/GenBank/DDBJ databases">
        <title>Genome-Enabled Discovery of Anthraquinone Biosynthesis in Senna tora.</title>
        <authorList>
            <person name="Kang S.-H."/>
            <person name="Pandey R.P."/>
            <person name="Lee C.-M."/>
            <person name="Sim J.-S."/>
            <person name="Jeong J.-T."/>
            <person name="Choi B.-S."/>
            <person name="Jung M."/>
            <person name="Ginzburg D."/>
            <person name="Zhao K."/>
            <person name="Won S.Y."/>
            <person name="Oh T.-J."/>
            <person name="Yu Y."/>
            <person name="Kim N.-H."/>
            <person name="Lee O.R."/>
            <person name="Lee T.-H."/>
            <person name="Bashyal P."/>
            <person name="Kim T.-S."/>
            <person name="Lee W.-H."/>
            <person name="Kawkins C."/>
            <person name="Kim C.-K."/>
            <person name="Kim J.S."/>
            <person name="Ahn B.O."/>
            <person name="Rhee S.Y."/>
            <person name="Sohng J.K."/>
        </authorList>
    </citation>
    <scope>NUCLEOTIDE SEQUENCE</scope>
    <source>
        <tissue evidence="1">Leaf</tissue>
    </source>
</reference>
<proteinExistence type="predicted"/>
<evidence type="ECO:0000313" key="1">
    <source>
        <dbReference type="EMBL" id="KAF7800735.1"/>
    </source>
</evidence>
<evidence type="ECO:0000313" key="2">
    <source>
        <dbReference type="Proteomes" id="UP000634136"/>
    </source>
</evidence>
<gene>
    <name evidence="1" type="ORF">G2W53_044765</name>
</gene>
<dbReference type="AlphaFoldDB" id="A0A834VY82"/>
<name>A0A834VY82_9FABA</name>
<organism evidence="1 2">
    <name type="scientific">Senna tora</name>
    <dbReference type="NCBI Taxonomy" id="362788"/>
    <lineage>
        <taxon>Eukaryota</taxon>
        <taxon>Viridiplantae</taxon>
        <taxon>Streptophyta</taxon>
        <taxon>Embryophyta</taxon>
        <taxon>Tracheophyta</taxon>
        <taxon>Spermatophyta</taxon>
        <taxon>Magnoliopsida</taxon>
        <taxon>eudicotyledons</taxon>
        <taxon>Gunneridae</taxon>
        <taxon>Pentapetalae</taxon>
        <taxon>rosids</taxon>
        <taxon>fabids</taxon>
        <taxon>Fabales</taxon>
        <taxon>Fabaceae</taxon>
        <taxon>Caesalpinioideae</taxon>
        <taxon>Cassia clade</taxon>
        <taxon>Senna</taxon>
    </lineage>
</organism>